<evidence type="ECO:0000313" key="1">
    <source>
        <dbReference type="EMBL" id="MDV6373219.1"/>
    </source>
</evidence>
<sequence length="95" mass="10641">MKVRFTRQGVRVRIDDLELAALQRGEILKLETLWLEGGWTLELSPLSDGLEGMNGHLKVGIRELLPMLGEPEREGVRLEGPPRVDVEKDFGAVHA</sequence>
<gene>
    <name evidence="1" type="ORF">ORD21_01215</name>
</gene>
<accession>A0ABU4DNF4</accession>
<reference evidence="1 2" key="1">
    <citation type="submission" date="2022-11" db="EMBL/GenBank/DDBJ databases">
        <title>Deinococcus ZS9-10, Low Temperature and Draught-tolerating, UV-resistant Bacteria from Continental Antarctica.</title>
        <authorList>
            <person name="Cheng L."/>
        </authorList>
    </citation>
    <scope>NUCLEOTIDE SEQUENCE [LARGE SCALE GENOMIC DNA]</scope>
    <source>
        <strain evidence="1 2">ZS9-10</strain>
    </source>
</reference>
<dbReference type="RefSeq" id="WP_317638510.1">
    <property type="nucleotide sequence ID" value="NZ_JAPMIV010000001.1"/>
</dbReference>
<evidence type="ECO:0000313" key="2">
    <source>
        <dbReference type="Proteomes" id="UP001276150"/>
    </source>
</evidence>
<dbReference type="Proteomes" id="UP001276150">
    <property type="component" value="Unassembled WGS sequence"/>
</dbReference>
<protein>
    <submittedName>
        <fullName evidence="1">Uncharacterized protein</fullName>
    </submittedName>
</protein>
<proteinExistence type="predicted"/>
<organism evidence="1 2">
    <name type="scientific">Deinococcus arenicola</name>
    <dbReference type="NCBI Taxonomy" id="2994950"/>
    <lineage>
        <taxon>Bacteria</taxon>
        <taxon>Thermotogati</taxon>
        <taxon>Deinococcota</taxon>
        <taxon>Deinococci</taxon>
        <taxon>Deinococcales</taxon>
        <taxon>Deinococcaceae</taxon>
        <taxon>Deinococcus</taxon>
    </lineage>
</organism>
<keyword evidence="2" id="KW-1185">Reference proteome</keyword>
<dbReference type="EMBL" id="JAPMIV010000001">
    <property type="protein sequence ID" value="MDV6373219.1"/>
    <property type="molecule type" value="Genomic_DNA"/>
</dbReference>
<name>A0ABU4DNF4_9DEIO</name>
<comment type="caution">
    <text evidence="1">The sequence shown here is derived from an EMBL/GenBank/DDBJ whole genome shotgun (WGS) entry which is preliminary data.</text>
</comment>